<name>A0A183FPY1_HELPZ</name>
<organism evidence="3 4">
    <name type="scientific">Heligmosomoides polygyrus</name>
    <name type="common">Parasitic roundworm</name>
    <dbReference type="NCBI Taxonomy" id="6339"/>
    <lineage>
        <taxon>Eukaryota</taxon>
        <taxon>Metazoa</taxon>
        <taxon>Ecdysozoa</taxon>
        <taxon>Nematoda</taxon>
        <taxon>Chromadorea</taxon>
        <taxon>Rhabditida</taxon>
        <taxon>Rhabditina</taxon>
        <taxon>Rhabditomorpha</taxon>
        <taxon>Strongyloidea</taxon>
        <taxon>Heligmosomidae</taxon>
        <taxon>Heligmosomoides</taxon>
    </lineage>
</organism>
<accession>A0A3P7ZUP4</accession>
<evidence type="ECO:0000313" key="3">
    <source>
        <dbReference type="Proteomes" id="UP000050761"/>
    </source>
</evidence>
<evidence type="ECO:0000256" key="1">
    <source>
        <dbReference type="SAM" id="MobiDB-lite"/>
    </source>
</evidence>
<sequence length="150" mass="16659">MSPGNQRSAEGFLEPNTNSVADARVVTPSAHAQVWPPLEKEGSREGTKLEDSKARQLEVDEDEQLEVVEEREEDWGTHDELIDVERQASSEDFVTFSGGTLVSEERVRLQLRGQSRGVGLFRNASHVVLGSGDCSSPLRREKSRTRLKLG</sequence>
<protein>
    <submittedName>
        <fullName evidence="4">PDZ domain-containing protein</fullName>
    </submittedName>
</protein>
<evidence type="ECO:0000313" key="4">
    <source>
        <dbReference type="WBParaSite" id="HPBE_0000972601-mRNA-1"/>
    </source>
</evidence>
<gene>
    <name evidence="2" type="ORF">HPBE_LOCUS9727</name>
</gene>
<accession>A0A183FPY1</accession>
<feature type="region of interest" description="Disordered" evidence="1">
    <location>
        <begin position="1"/>
        <end position="77"/>
    </location>
</feature>
<feature type="compositionally biased region" description="Acidic residues" evidence="1">
    <location>
        <begin position="59"/>
        <end position="73"/>
    </location>
</feature>
<reference evidence="2 3" key="1">
    <citation type="submission" date="2018-11" db="EMBL/GenBank/DDBJ databases">
        <authorList>
            <consortium name="Pathogen Informatics"/>
        </authorList>
    </citation>
    <scope>NUCLEOTIDE SEQUENCE [LARGE SCALE GENOMIC DNA]</scope>
</reference>
<proteinExistence type="predicted"/>
<dbReference type="WBParaSite" id="HPBE_0000972601-mRNA-1">
    <property type="protein sequence ID" value="HPBE_0000972601-mRNA-1"/>
    <property type="gene ID" value="HPBE_0000972601"/>
</dbReference>
<dbReference type="Proteomes" id="UP000050761">
    <property type="component" value="Unassembled WGS sequence"/>
</dbReference>
<feature type="compositionally biased region" description="Basic and acidic residues" evidence="1">
    <location>
        <begin position="38"/>
        <end position="58"/>
    </location>
</feature>
<reference evidence="4" key="2">
    <citation type="submission" date="2019-09" db="UniProtKB">
        <authorList>
            <consortium name="WormBaseParasite"/>
        </authorList>
    </citation>
    <scope>IDENTIFICATION</scope>
</reference>
<evidence type="ECO:0000313" key="2">
    <source>
        <dbReference type="EMBL" id="VDO81973.1"/>
    </source>
</evidence>
<dbReference type="AlphaFoldDB" id="A0A183FPY1"/>
<keyword evidence="3" id="KW-1185">Reference proteome</keyword>
<dbReference type="EMBL" id="UZAH01026526">
    <property type="protein sequence ID" value="VDO81973.1"/>
    <property type="molecule type" value="Genomic_DNA"/>
</dbReference>